<proteinExistence type="predicted"/>
<dbReference type="PANTHER" id="PTHR43592">
    <property type="entry name" value="CAAX AMINO TERMINAL PROTEASE"/>
    <property type="match status" value="1"/>
</dbReference>
<feature type="transmembrane region" description="Helical" evidence="1">
    <location>
        <begin position="297"/>
        <end position="315"/>
    </location>
</feature>
<feature type="domain" description="CAAX prenyl protease 2/Lysostaphin resistance protein A-like" evidence="2">
    <location>
        <begin position="122"/>
        <end position="208"/>
    </location>
</feature>
<keyword evidence="1" id="KW-1133">Transmembrane helix</keyword>
<evidence type="ECO:0000313" key="3">
    <source>
        <dbReference type="EMBL" id="SDX40261.1"/>
    </source>
</evidence>
<dbReference type="Pfam" id="PF02517">
    <property type="entry name" value="Rce1-like"/>
    <property type="match status" value="1"/>
</dbReference>
<dbReference type="InterPro" id="IPR003675">
    <property type="entry name" value="Rce1/LyrA-like_dom"/>
</dbReference>
<dbReference type="RefSeq" id="WP_093753734.1">
    <property type="nucleotide sequence ID" value="NZ_FNNG01000010.1"/>
</dbReference>
<feature type="transmembrane region" description="Helical" evidence="1">
    <location>
        <begin position="77"/>
        <end position="102"/>
    </location>
</feature>
<name>A0A1H3BF10_9FIRM</name>
<keyword evidence="4" id="KW-1185">Reference proteome</keyword>
<evidence type="ECO:0000256" key="1">
    <source>
        <dbReference type="SAM" id="Phobius"/>
    </source>
</evidence>
<evidence type="ECO:0000259" key="2">
    <source>
        <dbReference type="Pfam" id="PF02517"/>
    </source>
</evidence>
<accession>A0A1H3BF10</accession>
<keyword evidence="1" id="KW-0812">Transmembrane</keyword>
<dbReference type="GO" id="GO:0080120">
    <property type="term" value="P:CAAX-box protein maturation"/>
    <property type="evidence" value="ECO:0007669"/>
    <property type="project" value="UniProtKB-ARBA"/>
</dbReference>
<dbReference type="OrthoDB" id="4177129at2"/>
<feature type="transmembrane region" description="Helical" evidence="1">
    <location>
        <begin position="238"/>
        <end position="258"/>
    </location>
</feature>
<gene>
    <name evidence="3" type="ORF">SAMN05660923_02254</name>
</gene>
<dbReference type="Proteomes" id="UP000198828">
    <property type="component" value="Unassembled WGS sequence"/>
</dbReference>
<reference evidence="3 4" key="1">
    <citation type="submission" date="2016-10" db="EMBL/GenBank/DDBJ databases">
        <authorList>
            <person name="de Groot N.N."/>
        </authorList>
    </citation>
    <scope>NUCLEOTIDE SEQUENCE [LARGE SCALE GENOMIC DNA]</scope>
    <source>
        <strain evidence="3 4">DSM 23310</strain>
    </source>
</reference>
<dbReference type="GO" id="GO:0004175">
    <property type="term" value="F:endopeptidase activity"/>
    <property type="evidence" value="ECO:0007669"/>
    <property type="project" value="UniProtKB-ARBA"/>
</dbReference>
<feature type="transmembrane region" description="Helical" evidence="1">
    <location>
        <begin position="157"/>
        <end position="190"/>
    </location>
</feature>
<dbReference type="EMBL" id="FNNG01000010">
    <property type="protein sequence ID" value="SDX40261.1"/>
    <property type="molecule type" value="Genomic_DNA"/>
</dbReference>
<feature type="transmembrane region" description="Helical" evidence="1">
    <location>
        <begin position="37"/>
        <end position="56"/>
    </location>
</feature>
<protein>
    <recommendedName>
        <fullName evidence="2">CAAX prenyl protease 2/Lysostaphin resistance protein A-like domain-containing protein</fullName>
    </recommendedName>
</protein>
<feature type="transmembrane region" description="Helical" evidence="1">
    <location>
        <begin position="122"/>
        <end position="145"/>
    </location>
</feature>
<dbReference type="PANTHER" id="PTHR43592:SF15">
    <property type="entry name" value="CAAX AMINO TERMINAL PROTEASE FAMILY PROTEIN"/>
    <property type="match status" value="1"/>
</dbReference>
<organism evidence="3 4">
    <name type="scientific">Tepidimicrobium xylanilyticum</name>
    <dbReference type="NCBI Taxonomy" id="1123352"/>
    <lineage>
        <taxon>Bacteria</taxon>
        <taxon>Bacillati</taxon>
        <taxon>Bacillota</taxon>
        <taxon>Tissierellia</taxon>
        <taxon>Tissierellales</taxon>
        <taxon>Tepidimicrobiaceae</taxon>
        <taxon>Tepidimicrobium</taxon>
    </lineage>
</organism>
<feature type="transmembrane region" description="Helical" evidence="1">
    <location>
        <begin position="12"/>
        <end position="31"/>
    </location>
</feature>
<keyword evidence="1" id="KW-0472">Membrane</keyword>
<dbReference type="AlphaFoldDB" id="A0A1H3BF10"/>
<sequence length="316" mass="35677">MLKNGNRPSILGTNVLFLISALLLLTLGAKVQHRELYSGLIITEFIIILLPTLLYIKLRGHSIAEVLRLNSISFLQFIYIIFIVIFAYPIAIFLNYISIMIISRFGQVIPSSVPIPSNYQEFIKSFLVIALSPGICEEAMFRGLIMNSYENMGKKKALVYSAILFGMFHFNSQNLLGPIFLGIIFGIVVFKTDSILSAIIGHTLNNTIALALGYGLNRFGGYNQNFDGVNLAMPEMDLMLYGIIIMGIFALVFGILLIKLINSLPSRKTISIGFSNGYNNLFVNTIRRARMNIWERIPIWIFITVFIVWNYIVFFS</sequence>
<evidence type="ECO:0000313" key="4">
    <source>
        <dbReference type="Proteomes" id="UP000198828"/>
    </source>
</evidence>